<dbReference type="EMBL" id="KF319020">
    <property type="protein sequence ID" value="AGZ17252.1"/>
    <property type="molecule type" value="Genomic_DNA"/>
</dbReference>
<sequence length="70" mass="8386">MKKKIKVSSINMEEVETLIEKGVFIYLCKGITPDNYDYKPKYIHYLQDAQGERLFITSKAYKELKRFFNE</sequence>
<evidence type="ECO:0000313" key="2">
    <source>
        <dbReference type="Proteomes" id="UP000031091"/>
    </source>
</evidence>
<organism evidence="1 2">
    <name type="scientific">Proteus phage PM16</name>
    <dbReference type="NCBI Taxonomy" id="1357704"/>
    <lineage>
        <taxon>Viruses</taxon>
        <taxon>Duplodnaviria</taxon>
        <taxon>Heunggongvirae</taxon>
        <taxon>Uroviricota</taxon>
        <taxon>Caudoviricetes</taxon>
        <taxon>Autographivirales</taxon>
        <taxon>Autoscriptoviridae</taxon>
        <taxon>Slopekvirinae</taxon>
        <taxon>Novosibovirus</taxon>
        <taxon>Novosibovirus PM16</taxon>
    </lineage>
</organism>
<dbReference type="GeneID" id="24722452"/>
<reference evidence="2" key="1">
    <citation type="submission" date="2013-07" db="EMBL/GenBank/DDBJ databases">
        <title>Isolation and characterization of PM16 - a novel Podoviridae bacteriophage specific for Proteus mirabilis.</title>
        <authorList>
            <person name="Morozova V.V."/>
            <person name="Tupikin A.E."/>
            <person name="Kabilov M.R."/>
            <person name="Kurilshikov A.M."/>
            <person name="Babkin I.V."/>
            <person name="Shedko E.D."/>
        </authorList>
    </citation>
    <scope>NUCLEOTIDE SEQUENCE [LARGE SCALE GENOMIC DNA]</scope>
</reference>
<evidence type="ECO:0000313" key="1">
    <source>
        <dbReference type="EMBL" id="AGZ17252.1"/>
    </source>
</evidence>
<accession>A0A0A6ZK65</accession>
<protein>
    <submittedName>
        <fullName evidence="1">Uncharacterized protein</fullName>
    </submittedName>
</protein>
<proteinExistence type="predicted"/>
<gene>
    <name evidence="1" type="ORF">PM16_07</name>
</gene>
<dbReference type="OrthoDB" id="40519at10239"/>
<name>A0A0A6ZK65_9CAUD</name>
<dbReference type="Proteomes" id="UP000031091">
    <property type="component" value="Segment"/>
</dbReference>
<keyword evidence="2" id="KW-1185">Reference proteome</keyword>
<dbReference type="RefSeq" id="YP_009147842.1">
    <property type="nucleotide sequence ID" value="NC_027342.1"/>
</dbReference>
<dbReference type="KEGG" id="vg:24722452"/>